<dbReference type="GO" id="GO:0050661">
    <property type="term" value="F:NADP binding"/>
    <property type="evidence" value="ECO:0007669"/>
    <property type="project" value="InterPro"/>
</dbReference>
<dbReference type="Proteomes" id="UP000238937">
    <property type="component" value="Unassembled WGS sequence"/>
</dbReference>
<dbReference type="PIRSF" id="PIRSF000151">
    <property type="entry name" value="GPR"/>
    <property type="match status" value="1"/>
</dbReference>
<dbReference type="EMBL" id="PVWO01000025">
    <property type="protein sequence ID" value="PSB58741.1"/>
    <property type="molecule type" value="Genomic_DNA"/>
</dbReference>
<evidence type="ECO:0000256" key="6">
    <source>
        <dbReference type="ARBA" id="ARBA00049024"/>
    </source>
</evidence>
<accession>A0A2T1GLP6</accession>
<reference evidence="8 9" key="1">
    <citation type="submission" date="2018-03" db="EMBL/GenBank/DDBJ databases">
        <title>The ancient ancestry and fast evolution of plastids.</title>
        <authorList>
            <person name="Moore K.R."/>
            <person name="Magnabosco C."/>
            <person name="Momper L."/>
            <person name="Gold D.A."/>
            <person name="Bosak T."/>
            <person name="Fournier G.P."/>
        </authorList>
    </citation>
    <scope>NUCLEOTIDE SEQUENCE [LARGE SCALE GENOMIC DNA]</scope>
    <source>
        <strain evidence="8 9">CCALA 037</strain>
    </source>
</reference>
<organism evidence="8 9">
    <name type="scientific">Chamaesiphon polymorphus CCALA 037</name>
    <dbReference type="NCBI Taxonomy" id="2107692"/>
    <lineage>
        <taxon>Bacteria</taxon>
        <taxon>Bacillati</taxon>
        <taxon>Cyanobacteriota</taxon>
        <taxon>Cyanophyceae</taxon>
        <taxon>Gomontiellales</taxon>
        <taxon>Chamaesiphonaceae</taxon>
        <taxon>Chamaesiphon</taxon>
    </lineage>
</organism>
<name>A0A2T1GLP6_9CYAN</name>
<keyword evidence="9" id="KW-1185">Reference proteome</keyword>
<comment type="function">
    <text evidence="7">Catalyzes the NADPH-dependent reduction of L-glutamate 5-phosphate into L-glutamate 5-semialdehyde and phosphate. The product spontaneously undergoes cyclization to form 1-pyrroline-5-carboxylate.</text>
</comment>
<dbReference type="PANTHER" id="PTHR11063">
    <property type="entry name" value="GLUTAMATE SEMIALDEHYDE DEHYDROGENASE"/>
    <property type="match status" value="1"/>
</dbReference>
<evidence type="ECO:0000256" key="1">
    <source>
        <dbReference type="ARBA" id="ARBA00004985"/>
    </source>
</evidence>
<evidence type="ECO:0000313" key="8">
    <source>
        <dbReference type="EMBL" id="PSB58741.1"/>
    </source>
</evidence>
<dbReference type="InterPro" id="IPR016163">
    <property type="entry name" value="Ald_DH_C"/>
</dbReference>
<comment type="catalytic activity">
    <reaction evidence="6 7">
        <text>L-glutamate 5-semialdehyde + phosphate + NADP(+) = L-glutamyl 5-phosphate + NADPH + H(+)</text>
        <dbReference type="Rhea" id="RHEA:19541"/>
        <dbReference type="ChEBI" id="CHEBI:15378"/>
        <dbReference type="ChEBI" id="CHEBI:43474"/>
        <dbReference type="ChEBI" id="CHEBI:57783"/>
        <dbReference type="ChEBI" id="CHEBI:58066"/>
        <dbReference type="ChEBI" id="CHEBI:58274"/>
        <dbReference type="ChEBI" id="CHEBI:58349"/>
        <dbReference type="EC" id="1.2.1.41"/>
    </reaction>
</comment>
<comment type="similarity">
    <text evidence="7">Belongs to the gamma-glutamyl phosphate reductase family.</text>
</comment>
<evidence type="ECO:0000256" key="2">
    <source>
        <dbReference type="ARBA" id="ARBA00022605"/>
    </source>
</evidence>
<dbReference type="AlphaFoldDB" id="A0A2T1GLP6"/>
<evidence type="ECO:0000313" key="9">
    <source>
        <dbReference type="Proteomes" id="UP000238937"/>
    </source>
</evidence>
<sequence length="414" mass="45456">MEHANANPSIASVLHHSVRAGRNLALTNSKQRERAIGAMATALRGSFHDILEANTLDLEASRELGISDLLIEWLKLTPERLQRYIDLLYKLGEISSIYGNADLGSQGGDRHSYSQVKPLGTVAFIYEALPELGAIAAGMSIKTGNSIILRGGPEAQHTNLAISIALRIGLEQADFPVDAVQLVDSAPSLLYELLTRTQQVNLVIPYGRPSLIHQVTQQATVSVLPAAIGNCYLYWGANGNLELVRHAICDSHVGEPDAVNAIEKVLIHADRSSTSLTMLWKSLKERGFQLHGDRELVSNYGEYLQLAQDGEWYQPYLRKIIAFRSVQSVEEAISTIDRFSSGHADCIVTDSYLETQQFVAGVNSACVYINASPRFYRHQRGSDRIWLGMSNYHGSQRGAIGLSTLIATQQVTMG</sequence>
<dbReference type="EC" id="1.2.1.41" evidence="7"/>
<dbReference type="RefSeq" id="WP_106300419.1">
    <property type="nucleotide sequence ID" value="NZ_PVWO01000025.1"/>
</dbReference>
<keyword evidence="2 7" id="KW-0028">Amino-acid biosynthesis</keyword>
<gene>
    <name evidence="7" type="primary">proA</name>
    <name evidence="8" type="ORF">C7B77_03645</name>
</gene>
<evidence type="ECO:0000256" key="7">
    <source>
        <dbReference type="HAMAP-Rule" id="MF_00412"/>
    </source>
</evidence>
<comment type="caution">
    <text evidence="8">The sequence shown here is derived from an EMBL/GenBank/DDBJ whole genome shotgun (WGS) entry which is preliminary data.</text>
</comment>
<proteinExistence type="inferred from homology"/>
<evidence type="ECO:0000256" key="4">
    <source>
        <dbReference type="ARBA" id="ARBA00022857"/>
    </source>
</evidence>
<comment type="pathway">
    <text evidence="1 7">Amino-acid biosynthesis; L-proline biosynthesis; L-glutamate 5-semialdehyde from L-glutamate: step 2/2.</text>
</comment>
<evidence type="ECO:0000256" key="3">
    <source>
        <dbReference type="ARBA" id="ARBA00022650"/>
    </source>
</evidence>
<keyword evidence="4 7" id="KW-0521">NADP</keyword>
<dbReference type="SUPFAM" id="SSF53720">
    <property type="entry name" value="ALDH-like"/>
    <property type="match status" value="1"/>
</dbReference>
<keyword evidence="7" id="KW-0963">Cytoplasm</keyword>
<evidence type="ECO:0000256" key="5">
    <source>
        <dbReference type="ARBA" id="ARBA00023002"/>
    </source>
</evidence>
<dbReference type="InterPro" id="IPR000965">
    <property type="entry name" value="GPR_dom"/>
</dbReference>
<dbReference type="GO" id="GO:0005737">
    <property type="term" value="C:cytoplasm"/>
    <property type="evidence" value="ECO:0007669"/>
    <property type="project" value="UniProtKB-SubCell"/>
</dbReference>
<dbReference type="GO" id="GO:0004350">
    <property type="term" value="F:glutamate-5-semialdehyde dehydrogenase activity"/>
    <property type="evidence" value="ECO:0007669"/>
    <property type="project" value="UniProtKB-UniRule"/>
</dbReference>
<dbReference type="OrthoDB" id="502371at2"/>
<keyword evidence="5 7" id="KW-0560">Oxidoreductase</keyword>
<dbReference type="InterPro" id="IPR016161">
    <property type="entry name" value="Ald_DH/histidinol_DH"/>
</dbReference>
<protein>
    <recommendedName>
        <fullName evidence="7">Gamma-glutamyl phosphate reductase</fullName>
        <shortName evidence="7">GPR</shortName>
        <ecNumber evidence="7">1.2.1.41</ecNumber>
    </recommendedName>
    <alternativeName>
        <fullName evidence="7">Glutamate-5-semialdehyde dehydrogenase</fullName>
    </alternativeName>
    <alternativeName>
        <fullName evidence="7">Glutamyl-gamma-semialdehyde dehydrogenase</fullName>
        <shortName evidence="7">GSA dehydrogenase</shortName>
    </alternativeName>
</protein>
<dbReference type="Gene3D" id="3.40.309.10">
    <property type="entry name" value="Aldehyde Dehydrogenase, Chain A, domain 2"/>
    <property type="match status" value="1"/>
</dbReference>
<dbReference type="PANTHER" id="PTHR11063:SF8">
    <property type="entry name" value="DELTA-1-PYRROLINE-5-CARBOXYLATE SYNTHASE"/>
    <property type="match status" value="1"/>
</dbReference>
<dbReference type="HAMAP" id="MF_00412">
    <property type="entry name" value="ProA"/>
    <property type="match status" value="1"/>
</dbReference>
<dbReference type="UniPathway" id="UPA00098">
    <property type="reaction ID" value="UER00360"/>
</dbReference>
<keyword evidence="3 7" id="KW-0641">Proline biosynthesis</keyword>
<comment type="subcellular location">
    <subcellularLocation>
        <location evidence="7">Cytoplasm</location>
    </subcellularLocation>
</comment>
<dbReference type="Gene3D" id="3.40.605.10">
    <property type="entry name" value="Aldehyde Dehydrogenase, Chain A, domain 1"/>
    <property type="match status" value="1"/>
</dbReference>
<dbReference type="InterPro" id="IPR012134">
    <property type="entry name" value="Glu-5-SA_DH"/>
</dbReference>
<dbReference type="GO" id="GO:0055129">
    <property type="term" value="P:L-proline biosynthetic process"/>
    <property type="evidence" value="ECO:0007669"/>
    <property type="project" value="UniProtKB-UniRule"/>
</dbReference>
<dbReference type="InterPro" id="IPR016162">
    <property type="entry name" value="Ald_DH_N"/>
</dbReference>